<dbReference type="Proteomes" id="UP000078595">
    <property type="component" value="Chromosome 7"/>
</dbReference>
<name>A0A1A6A1G3_9TREE</name>
<dbReference type="RefSeq" id="XP_018261743.1">
    <property type="nucleotide sequence ID" value="XM_018409470.1"/>
</dbReference>
<sequence>MLSRSLGATTARDVRVIGGAGADEWVIKDGESKTITSNLDFQVTLPAPVVPDGTPYYDCNLKTTDGTLTKEDTWDAAKVADKASWVEDA</sequence>
<dbReference type="KEGG" id="kdj:28969885"/>
<accession>A0A1A6A1G3</accession>
<gene>
    <name evidence="1" type="ORF">I303_06186</name>
    <name evidence="2" type="ORF">I303_106168</name>
</gene>
<evidence type="ECO:0000313" key="3">
    <source>
        <dbReference type="Proteomes" id="UP000078595"/>
    </source>
</evidence>
<dbReference type="GeneID" id="28969885"/>
<dbReference type="EMBL" id="CP144536">
    <property type="protein sequence ID" value="WWC63564.1"/>
    <property type="molecule type" value="Genomic_DNA"/>
</dbReference>
<organism evidence="1">
    <name type="scientific">Kwoniella dejecticola CBS 10117</name>
    <dbReference type="NCBI Taxonomy" id="1296121"/>
    <lineage>
        <taxon>Eukaryota</taxon>
        <taxon>Fungi</taxon>
        <taxon>Dikarya</taxon>
        <taxon>Basidiomycota</taxon>
        <taxon>Agaricomycotina</taxon>
        <taxon>Tremellomycetes</taxon>
        <taxon>Tremellales</taxon>
        <taxon>Cryptococcaceae</taxon>
        <taxon>Kwoniella</taxon>
    </lineage>
</organism>
<dbReference type="VEuPathDB" id="FungiDB:I303_06186"/>
<reference evidence="1" key="1">
    <citation type="submission" date="2013-07" db="EMBL/GenBank/DDBJ databases">
        <title>The Genome Sequence of Cryptococcus dejecticola CBS10117.</title>
        <authorList>
            <consortium name="The Broad Institute Genome Sequencing Platform"/>
            <person name="Cuomo C."/>
            <person name="Litvintseva A."/>
            <person name="Chen Y."/>
            <person name="Heitman J."/>
            <person name="Sun S."/>
            <person name="Springer D."/>
            <person name="Dromer F."/>
            <person name="Young S.K."/>
            <person name="Zeng Q."/>
            <person name="Gargeya S."/>
            <person name="Fitzgerald M."/>
            <person name="Abouelleil A."/>
            <person name="Alvarado L."/>
            <person name="Berlin A.M."/>
            <person name="Chapman S.B."/>
            <person name="Dewar J."/>
            <person name="Goldberg J."/>
            <person name="Griggs A."/>
            <person name="Gujja S."/>
            <person name="Hansen M."/>
            <person name="Howarth C."/>
            <person name="Imamovic A."/>
            <person name="Larimer J."/>
            <person name="McCowan C."/>
            <person name="Murphy C."/>
            <person name="Pearson M."/>
            <person name="Priest M."/>
            <person name="Roberts A."/>
            <person name="Saif S."/>
            <person name="Shea T."/>
            <person name="Sykes S."/>
            <person name="Wortman J."/>
            <person name="Nusbaum C."/>
            <person name="Birren B."/>
        </authorList>
    </citation>
    <scope>NUCLEOTIDE SEQUENCE [LARGE SCALE GENOMIC DNA]</scope>
    <source>
        <strain evidence="1">CBS 10117</strain>
    </source>
</reference>
<dbReference type="EMBL" id="KI894033">
    <property type="protein sequence ID" value="OBR83901.1"/>
    <property type="molecule type" value="Genomic_DNA"/>
</dbReference>
<dbReference type="AlphaFoldDB" id="A0A1A6A1G3"/>
<keyword evidence="3" id="KW-1185">Reference proteome</keyword>
<evidence type="ECO:0000313" key="1">
    <source>
        <dbReference type="EMBL" id="OBR83901.1"/>
    </source>
</evidence>
<protein>
    <submittedName>
        <fullName evidence="1">Uncharacterized protein</fullName>
    </submittedName>
</protein>
<reference evidence="2" key="3">
    <citation type="submission" date="2024-02" db="EMBL/GenBank/DDBJ databases">
        <title>Comparative genomics of Cryptococcus and Kwoniella reveals pathogenesis evolution and contrasting modes of karyotype evolution via chromosome fusion or intercentromeric recombination.</title>
        <authorList>
            <person name="Coelho M.A."/>
            <person name="David-Palma M."/>
            <person name="Shea T."/>
            <person name="Bowers K."/>
            <person name="McGinley-Smith S."/>
            <person name="Mohammad A.W."/>
            <person name="Gnirke A."/>
            <person name="Yurkov A.M."/>
            <person name="Nowrousian M."/>
            <person name="Sun S."/>
            <person name="Cuomo C.A."/>
            <person name="Heitman J."/>
        </authorList>
    </citation>
    <scope>NUCLEOTIDE SEQUENCE</scope>
    <source>
        <strain evidence="2">CBS 10117</strain>
    </source>
</reference>
<evidence type="ECO:0000313" key="2">
    <source>
        <dbReference type="EMBL" id="WWC63564.1"/>
    </source>
</evidence>
<reference evidence="2" key="2">
    <citation type="submission" date="2013-07" db="EMBL/GenBank/DDBJ databases">
        <authorList>
            <consortium name="The Broad Institute Genome Sequencing Platform"/>
            <person name="Cuomo C."/>
            <person name="Litvintseva A."/>
            <person name="Chen Y."/>
            <person name="Heitman J."/>
            <person name="Sun S."/>
            <person name="Springer D."/>
            <person name="Dromer F."/>
            <person name="Young S.K."/>
            <person name="Zeng Q."/>
            <person name="Gargeya S."/>
            <person name="Fitzgerald M."/>
            <person name="Abouelleil A."/>
            <person name="Alvarado L."/>
            <person name="Berlin A.M."/>
            <person name="Chapman S.B."/>
            <person name="Dewar J."/>
            <person name="Goldberg J."/>
            <person name="Griggs A."/>
            <person name="Gujja S."/>
            <person name="Hansen M."/>
            <person name="Howarth C."/>
            <person name="Imamovic A."/>
            <person name="Larimer J."/>
            <person name="McCowan C."/>
            <person name="Murphy C."/>
            <person name="Pearson M."/>
            <person name="Priest M."/>
            <person name="Roberts A."/>
            <person name="Saif S."/>
            <person name="Shea T."/>
            <person name="Sykes S."/>
            <person name="Wortman J."/>
            <person name="Nusbaum C."/>
            <person name="Birren B."/>
        </authorList>
    </citation>
    <scope>NUCLEOTIDE SEQUENCE</scope>
    <source>
        <strain evidence="2">CBS 10117</strain>
    </source>
</reference>
<proteinExistence type="predicted"/>